<evidence type="ECO:0000313" key="3">
    <source>
        <dbReference type="Proteomes" id="UP000014977"/>
    </source>
</evidence>
<evidence type="ECO:0008006" key="4">
    <source>
        <dbReference type="Google" id="ProtNLM"/>
    </source>
</evidence>
<feature type="compositionally biased region" description="Basic and acidic residues" evidence="1">
    <location>
        <begin position="91"/>
        <end position="103"/>
    </location>
</feature>
<dbReference type="RefSeq" id="WP_020877637.1">
    <property type="nucleotide sequence ID" value="NZ_ATHJ01000105.1"/>
</dbReference>
<organism evidence="2 3">
    <name type="scientific">Desulfococcus multivorans DSM 2059</name>
    <dbReference type="NCBI Taxonomy" id="1121405"/>
    <lineage>
        <taxon>Bacteria</taxon>
        <taxon>Pseudomonadati</taxon>
        <taxon>Thermodesulfobacteriota</taxon>
        <taxon>Desulfobacteria</taxon>
        <taxon>Desulfobacterales</taxon>
        <taxon>Desulfococcaceae</taxon>
        <taxon>Desulfococcus</taxon>
    </lineage>
</organism>
<evidence type="ECO:0000256" key="1">
    <source>
        <dbReference type="SAM" id="MobiDB-lite"/>
    </source>
</evidence>
<reference evidence="2 3" key="1">
    <citation type="journal article" date="2013" name="Genome Announc.">
        <title>Draft genome sequences for three mercury-methylating, sulfate-reducing bacteria.</title>
        <authorList>
            <person name="Brown S.D."/>
            <person name="Hurt R.A.Jr."/>
            <person name="Gilmour C.C."/>
            <person name="Elias D.A."/>
        </authorList>
    </citation>
    <scope>NUCLEOTIDE SEQUENCE [LARGE SCALE GENOMIC DNA]</scope>
    <source>
        <strain evidence="2 3">DSM 2059</strain>
    </source>
</reference>
<keyword evidence="3" id="KW-1185">Reference proteome</keyword>
<name>S7TGD9_DESML</name>
<dbReference type="OrthoDB" id="5523536at2"/>
<dbReference type="eggNOG" id="ENOG5033096">
    <property type="taxonomic scope" value="Bacteria"/>
</dbReference>
<feature type="region of interest" description="Disordered" evidence="1">
    <location>
        <begin position="79"/>
        <end position="103"/>
    </location>
</feature>
<comment type="caution">
    <text evidence="2">The sequence shown here is derived from an EMBL/GenBank/DDBJ whole genome shotgun (WGS) entry which is preliminary data.</text>
</comment>
<evidence type="ECO:0000313" key="2">
    <source>
        <dbReference type="EMBL" id="EPR35821.1"/>
    </source>
</evidence>
<dbReference type="AlphaFoldDB" id="S7TGD9"/>
<dbReference type="EMBL" id="ATHJ01000105">
    <property type="protein sequence ID" value="EPR35821.1"/>
    <property type="molecule type" value="Genomic_DNA"/>
</dbReference>
<sequence>MKISTERPSCYGDLDTVFPMAQDGLRASPDACLACPHKTECLRNALKGARGMTVRDEKIDRAYASGTMGFFERWSRKKAIHRRMKQSTSNKGEDRENHSIDRS</sequence>
<gene>
    <name evidence="2" type="ORF">dsmv_0526</name>
</gene>
<protein>
    <recommendedName>
        <fullName evidence="4">4Fe-4S Wbl-type domain-containing protein</fullName>
    </recommendedName>
</protein>
<dbReference type="Proteomes" id="UP000014977">
    <property type="component" value="Unassembled WGS sequence"/>
</dbReference>
<proteinExistence type="predicted"/>
<accession>S7TGD9</accession>
<dbReference type="STRING" id="897.B2D07_15280"/>